<keyword evidence="5 6" id="KW-0472">Membrane</keyword>
<feature type="transmembrane region" description="Helical" evidence="6">
    <location>
        <begin position="254"/>
        <end position="274"/>
    </location>
</feature>
<feature type="transmembrane region" description="Helical" evidence="6">
    <location>
        <begin position="91"/>
        <end position="110"/>
    </location>
</feature>
<feature type="transmembrane region" description="Helical" evidence="6">
    <location>
        <begin position="354"/>
        <end position="374"/>
    </location>
</feature>
<dbReference type="RefSeq" id="WP_097127888.1">
    <property type="nucleotide sequence ID" value="NZ_OCNH01000003.1"/>
</dbReference>
<gene>
    <name evidence="7" type="ORF">SAMN06269250_4110</name>
</gene>
<evidence type="ECO:0000256" key="6">
    <source>
        <dbReference type="SAM" id="Phobius"/>
    </source>
</evidence>
<feature type="transmembrane region" description="Helical" evidence="6">
    <location>
        <begin position="122"/>
        <end position="145"/>
    </location>
</feature>
<feature type="transmembrane region" description="Helical" evidence="6">
    <location>
        <begin position="56"/>
        <end position="79"/>
    </location>
</feature>
<accession>A0A286GCI1</accession>
<feature type="transmembrane region" description="Helical" evidence="6">
    <location>
        <begin position="182"/>
        <end position="203"/>
    </location>
</feature>
<dbReference type="GO" id="GO:0022857">
    <property type="term" value="F:transmembrane transporter activity"/>
    <property type="evidence" value="ECO:0007669"/>
    <property type="project" value="InterPro"/>
</dbReference>
<evidence type="ECO:0000313" key="7">
    <source>
        <dbReference type="EMBL" id="SOD92694.1"/>
    </source>
</evidence>
<name>A0A286GCI1_9BACT</name>
<dbReference type="EMBL" id="OCNH01000003">
    <property type="protein sequence ID" value="SOD92694.1"/>
    <property type="molecule type" value="Genomic_DNA"/>
</dbReference>
<evidence type="ECO:0000313" key="8">
    <source>
        <dbReference type="Proteomes" id="UP000219452"/>
    </source>
</evidence>
<feature type="transmembrane region" description="Helical" evidence="6">
    <location>
        <begin position="20"/>
        <end position="44"/>
    </location>
</feature>
<dbReference type="InterPro" id="IPR036259">
    <property type="entry name" value="MFS_trans_sf"/>
</dbReference>
<dbReference type="SUPFAM" id="SSF103473">
    <property type="entry name" value="MFS general substrate transporter"/>
    <property type="match status" value="1"/>
</dbReference>
<keyword evidence="2" id="KW-0813">Transport</keyword>
<protein>
    <submittedName>
        <fullName evidence="7">MFS transporter, PAT family, beta-lactamase induction signal transducer AmpG</fullName>
    </submittedName>
</protein>
<feature type="transmembrane region" description="Helical" evidence="6">
    <location>
        <begin position="386"/>
        <end position="405"/>
    </location>
</feature>
<keyword evidence="3 6" id="KW-0812">Transmembrane</keyword>
<feature type="transmembrane region" description="Helical" evidence="6">
    <location>
        <begin position="320"/>
        <end position="342"/>
    </location>
</feature>
<keyword evidence="4 6" id="KW-1133">Transmembrane helix</keyword>
<evidence type="ECO:0000256" key="5">
    <source>
        <dbReference type="ARBA" id="ARBA00023136"/>
    </source>
</evidence>
<evidence type="ECO:0000256" key="2">
    <source>
        <dbReference type="ARBA" id="ARBA00022448"/>
    </source>
</evidence>
<dbReference type="PANTHER" id="PTHR12778">
    <property type="entry name" value="SOLUTE CARRIER FAMILY 33 ACETYL-COA TRANSPORTER -RELATED"/>
    <property type="match status" value="1"/>
</dbReference>
<dbReference type="Gene3D" id="1.20.1250.20">
    <property type="entry name" value="MFS general substrate transporter like domains"/>
    <property type="match status" value="2"/>
</dbReference>
<feature type="transmembrane region" description="Helical" evidence="6">
    <location>
        <begin position="411"/>
        <end position="432"/>
    </location>
</feature>
<dbReference type="Pfam" id="PF07690">
    <property type="entry name" value="MFS_1"/>
    <property type="match status" value="1"/>
</dbReference>
<dbReference type="InterPro" id="IPR011701">
    <property type="entry name" value="MFS"/>
</dbReference>
<dbReference type="GO" id="GO:0016020">
    <property type="term" value="C:membrane"/>
    <property type="evidence" value="ECO:0007669"/>
    <property type="project" value="UniProtKB-SubCell"/>
</dbReference>
<sequence length="448" mass="49048">MLTASPTSSYPLTLSRSRWLRYAVFFYLYVMQGIPAGFSLTALANYLTAEGLKPSVIGSFAAIVGLPWAFQFVWGPLIDRYQGSSMGRRKPWVVGAQFLAFLASLSLLFVHNPVTQITTLAWLFFTHSIFAAVQDASVDAMAITVIAEDERGRVNAFMRAGFLIGTGVGAAVFSQLLRNYGFFNAALSQSLCLLTLTAITFFIREQPGDRLLPSFKRSSATARTNANQRTKQPDHSFQWLFTELFKGLFSKRSLLLFGAIVAAYVSVSLFSRAYSYQLIRVLGWADTSVSVLTGTYGMLVATGAALMGGYIADRISPRRLLVIVLTVVAVYLISFNGLAAYWVQRQVAQTGLVALYFMDPIISVAAMPVLMAICRKGVEGSQFTTYMAFVNLSDILGTYLSGHALDYVSAPTIGLLAGGLATVAAVTIFFTIRYYRQQSNSDIQPLAR</sequence>
<comment type="subcellular location">
    <subcellularLocation>
        <location evidence="1">Membrane</location>
        <topology evidence="1">Multi-pass membrane protein</topology>
    </subcellularLocation>
</comment>
<evidence type="ECO:0000256" key="4">
    <source>
        <dbReference type="ARBA" id="ARBA00022989"/>
    </source>
</evidence>
<proteinExistence type="predicted"/>
<reference evidence="8" key="1">
    <citation type="submission" date="2017-09" db="EMBL/GenBank/DDBJ databases">
        <authorList>
            <person name="Varghese N."/>
            <person name="Submissions S."/>
        </authorList>
    </citation>
    <scope>NUCLEOTIDE SEQUENCE [LARGE SCALE GENOMIC DNA]</scope>
    <source>
        <strain evidence="8">DSM 29961</strain>
    </source>
</reference>
<dbReference type="OrthoDB" id="924673at2"/>
<organism evidence="7 8">
    <name type="scientific">Spirosoma fluviale</name>
    <dbReference type="NCBI Taxonomy" id="1597977"/>
    <lineage>
        <taxon>Bacteria</taxon>
        <taxon>Pseudomonadati</taxon>
        <taxon>Bacteroidota</taxon>
        <taxon>Cytophagia</taxon>
        <taxon>Cytophagales</taxon>
        <taxon>Cytophagaceae</taxon>
        <taxon>Spirosoma</taxon>
    </lineage>
</organism>
<dbReference type="Proteomes" id="UP000219452">
    <property type="component" value="Unassembled WGS sequence"/>
</dbReference>
<dbReference type="PANTHER" id="PTHR12778:SF10">
    <property type="entry name" value="MAJOR FACILITATOR SUPERFAMILY DOMAIN-CONTAINING PROTEIN 3"/>
    <property type="match status" value="1"/>
</dbReference>
<evidence type="ECO:0000256" key="3">
    <source>
        <dbReference type="ARBA" id="ARBA00022692"/>
    </source>
</evidence>
<dbReference type="InterPro" id="IPR004752">
    <property type="entry name" value="AmpG_permease/AT-1"/>
</dbReference>
<dbReference type="AlphaFoldDB" id="A0A286GCI1"/>
<keyword evidence="8" id="KW-1185">Reference proteome</keyword>
<feature type="transmembrane region" description="Helical" evidence="6">
    <location>
        <begin position="157"/>
        <end position="176"/>
    </location>
</feature>
<evidence type="ECO:0000256" key="1">
    <source>
        <dbReference type="ARBA" id="ARBA00004141"/>
    </source>
</evidence>
<feature type="transmembrane region" description="Helical" evidence="6">
    <location>
        <begin position="294"/>
        <end position="313"/>
    </location>
</feature>